<dbReference type="EMBL" id="FCOF02000070">
    <property type="protein sequence ID" value="SAK94290.1"/>
    <property type="molecule type" value="Genomic_DNA"/>
</dbReference>
<proteinExistence type="predicted"/>
<gene>
    <name evidence="1" type="ORF">AWB75_06791</name>
</gene>
<reference evidence="1" key="1">
    <citation type="submission" date="2016-01" db="EMBL/GenBank/DDBJ databases">
        <authorList>
            <person name="Peeters C."/>
        </authorList>
    </citation>
    <scope>NUCLEOTIDE SEQUENCE [LARGE SCALE GENOMIC DNA]</scope>
    <source>
        <strain evidence="1">LMG 29318</strain>
    </source>
</reference>
<protein>
    <submittedName>
        <fullName evidence="1">Uncharacterized protein</fullName>
    </submittedName>
</protein>
<accession>A0A158DIR4</accession>
<sequence length="71" mass="7997">MYSFSIDDLSAWVRWMYSRDGAKAPELDRAIIERMYQDIIAGRKALFVLEPSCGAELAVLCESVEILTQPG</sequence>
<keyword evidence="2" id="KW-1185">Reference proteome</keyword>
<dbReference type="Proteomes" id="UP000054870">
    <property type="component" value="Unassembled WGS sequence"/>
</dbReference>
<evidence type="ECO:0000313" key="1">
    <source>
        <dbReference type="EMBL" id="SAK94290.1"/>
    </source>
</evidence>
<organism evidence="1 2">
    <name type="scientific">Caballeronia catudaia</name>
    <dbReference type="NCBI Taxonomy" id="1777136"/>
    <lineage>
        <taxon>Bacteria</taxon>
        <taxon>Pseudomonadati</taxon>
        <taxon>Pseudomonadota</taxon>
        <taxon>Betaproteobacteria</taxon>
        <taxon>Burkholderiales</taxon>
        <taxon>Burkholderiaceae</taxon>
        <taxon>Caballeronia</taxon>
    </lineage>
</organism>
<comment type="caution">
    <text evidence="1">The sequence shown here is derived from an EMBL/GenBank/DDBJ whole genome shotgun (WGS) entry which is preliminary data.</text>
</comment>
<name>A0A158DIR4_9BURK</name>
<evidence type="ECO:0000313" key="2">
    <source>
        <dbReference type="Proteomes" id="UP000054870"/>
    </source>
</evidence>
<dbReference type="AlphaFoldDB" id="A0A158DIR4"/>